<keyword evidence="1" id="KW-0732">Signal</keyword>
<sequence length="122" mass="13491">MRFSTILTTLGLAVSASAVDIRFMEDWSCRGWAIACANLQPGVCCFYGYDAGNPMYVLVTALPSTWQSNGQGFGDNQCISKATEWFGVPGQDLCMNTQKVHSAKYFLMNKKREEQGEVETPC</sequence>
<keyword evidence="3" id="KW-1185">Reference proteome</keyword>
<gene>
    <name evidence="2" type="ORF">BU23DRAFT_573081</name>
</gene>
<feature type="signal peptide" evidence="1">
    <location>
        <begin position="1"/>
        <end position="18"/>
    </location>
</feature>
<proteinExistence type="predicted"/>
<evidence type="ECO:0000313" key="2">
    <source>
        <dbReference type="EMBL" id="KAF1967607.1"/>
    </source>
</evidence>
<evidence type="ECO:0000313" key="3">
    <source>
        <dbReference type="Proteomes" id="UP000800036"/>
    </source>
</evidence>
<dbReference type="AlphaFoldDB" id="A0A6A5V2T2"/>
<accession>A0A6A5V2T2</accession>
<reference evidence="2" key="1">
    <citation type="journal article" date="2020" name="Stud. Mycol.">
        <title>101 Dothideomycetes genomes: a test case for predicting lifestyles and emergence of pathogens.</title>
        <authorList>
            <person name="Haridas S."/>
            <person name="Albert R."/>
            <person name="Binder M."/>
            <person name="Bloem J."/>
            <person name="Labutti K."/>
            <person name="Salamov A."/>
            <person name="Andreopoulos B."/>
            <person name="Baker S."/>
            <person name="Barry K."/>
            <person name="Bills G."/>
            <person name="Bluhm B."/>
            <person name="Cannon C."/>
            <person name="Castanera R."/>
            <person name="Culley D."/>
            <person name="Daum C."/>
            <person name="Ezra D."/>
            <person name="Gonzalez J."/>
            <person name="Henrissat B."/>
            <person name="Kuo A."/>
            <person name="Liang C."/>
            <person name="Lipzen A."/>
            <person name="Lutzoni F."/>
            <person name="Magnuson J."/>
            <person name="Mondo S."/>
            <person name="Nolan M."/>
            <person name="Ohm R."/>
            <person name="Pangilinan J."/>
            <person name="Park H.-J."/>
            <person name="Ramirez L."/>
            <person name="Alfaro M."/>
            <person name="Sun H."/>
            <person name="Tritt A."/>
            <person name="Yoshinaga Y."/>
            <person name="Zwiers L.-H."/>
            <person name="Turgeon B."/>
            <person name="Goodwin S."/>
            <person name="Spatafora J."/>
            <person name="Crous P."/>
            <person name="Grigoriev I."/>
        </authorList>
    </citation>
    <scope>NUCLEOTIDE SEQUENCE</scope>
    <source>
        <strain evidence="2">CBS 107.79</strain>
    </source>
</reference>
<dbReference type="OrthoDB" id="5383526at2759"/>
<dbReference type="Proteomes" id="UP000800036">
    <property type="component" value="Unassembled WGS sequence"/>
</dbReference>
<name>A0A6A5V2T2_9PLEO</name>
<evidence type="ECO:0000256" key="1">
    <source>
        <dbReference type="SAM" id="SignalP"/>
    </source>
</evidence>
<dbReference type="EMBL" id="ML976730">
    <property type="protein sequence ID" value="KAF1967607.1"/>
    <property type="molecule type" value="Genomic_DNA"/>
</dbReference>
<protein>
    <submittedName>
        <fullName evidence="2">Uncharacterized protein</fullName>
    </submittedName>
</protein>
<organism evidence="2 3">
    <name type="scientific">Bimuria novae-zelandiae CBS 107.79</name>
    <dbReference type="NCBI Taxonomy" id="1447943"/>
    <lineage>
        <taxon>Eukaryota</taxon>
        <taxon>Fungi</taxon>
        <taxon>Dikarya</taxon>
        <taxon>Ascomycota</taxon>
        <taxon>Pezizomycotina</taxon>
        <taxon>Dothideomycetes</taxon>
        <taxon>Pleosporomycetidae</taxon>
        <taxon>Pleosporales</taxon>
        <taxon>Massarineae</taxon>
        <taxon>Didymosphaeriaceae</taxon>
        <taxon>Bimuria</taxon>
    </lineage>
</organism>
<feature type="chain" id="PRO_5025441173" evidence="1">
    <location>
        <begin position="19"/>
        <end position="122"/>
    </location>
</feature>